<protein>
    <submittedName>
        <fullName evidence="1">Uncharacterized protein</fullName>
    </submittedName>
</protein>
<keyword evidence="2" id="KW-1185">Reference proteome</keyword>
<dbReference type="EMBL" id="ABWE02002645">
    <property type="status" value="NOT_ANNOTATED_CDS"/>
    <property type="molecule type" value="Genomic_DNA"/>
</dbReference>
<organism evidence="1 2">
    <name type="scientific">Hyaloperonospora arabidopsidis (strain Emoy2)</name>
    <name type="common">Downy mildew agent</name>
    <name type="synonym">Peronospora arabidopsidis</name>
    <dbReference type="NCBI Taxonomy" id="559515"/>
    <lineage>
        <taxon>Eukaryota</taxon>
        <taxon>Sar</taxon>
        <taxon>Stramenopiles</taxon>
        <taxon>Oomycota</taxon>
        <taxon>Peronosporomycetes</taxon>
        <taxon>Peronosporales</taxon>
        <taxon>Peronosporaceae</taxon>
        <taxon>Hyaloperonospora</taxon>
    </lineage>
</organism>
<sequence length="64" mass="7529">MRTDGKKEGFLVRRMVHQPDKGYFPLLDLLESVLRPLRPSMWVWNYESSVSLACRLAARHENAR</sequence>
<dbReference type="Proteomes" id="UP000011713">
    <property type="component" value="Unassembled WGS sequence"/>
</dbReference>
<evidence type="ECO:0000313" key="1">
    <source>
        <dbReference type="EnsemblProtists" id="HpaP813608"/>
    </source>
</evidence>
<reference evidence="2" key="1">
    <citation type="journal article" date="2010" name="Science">
        <title>Signatures of adaptation to obligate biotrophy in the Hyaloperonospora arabidopsidis genome.</title>
        <authorList>
            <person name="Baxter L."/>
            <person name="Tripathy S."/>
            <person name="Ishaque N."/>
            <person name="Boot N."/>
            <person name="Cabral A."/>
            <person name="Kemen E."/>
            <person name="Thines M."/>
            <person name="Ah-Fong A."/>
            <person name="Anderson R."/>
            <person name="Badejoko W."/>
            <person name="Bittner-Eddy P."/>
            <person name="Boore J.L."/>
            <person name="Chibucos M.C."/>
            <person name="Coates M."/>
            <person name="Dehal P."/>
            <person name="Delehaunty K."/>
            <person name="Dong S."/>
            <person name="Downton P."/>
            <person name="Dumas B."/>
            <person name="Fabro G."/>
            <person name="Fronick C."/>
            <person name="Fuerstenberg S.I."/>
            <person name="Fulton L."/>
            <person name="Gaulin E."/>
            <person name="Govers F."/>
            <person name="Hughes L."/>
            <person name="Humphray S."/>
            <person name="Jiang R.H."/>
            <person name="Judelson H."/>
            <person name="Kamoun S."/>
            <person name="Kyung K."/>
            <person name="Meijer H."/>
            <person name="Minx P."/>
            <person name="Morris P."/>
            <person name="Nelson J."/>
            <person name="Phuntumart V."/>
            <person name="Qutob D."/>
            <person name="Rehmany A."/>
            <person name="Rougon-Cardoso A."/>
            <person name="Ryden P."/>
            <person name="Torto-Alalibo T."/>
            <person name="Studholme D."/>
            <person name="Wang Y."/>
            <person name="Win J."/>
            <person name="Wood J."/>
            <person name="Clifton S.W."/>
            <person name="Rogers J."/>
            <person name="Van den Ackerveken G."/>
            <person name="Jones J.D."/>
            <person name="McDowell J.M."/>
            <person name="Beynon J."/>
            <person name="Tyler B.M."/>
        </authorList>
    </citation>
    <scope>NUCLEOTIDE SEQUENCE [LARGE SCALE GENOMIC DNA]</scope>
    <source>
        <strain evidence="2">Emoy2</strain>
    </source>
</reference>
<dbReference type="AlphaFoldDB" id="M4C3E1"/>
<evidence type="ECO:0000313" key="2">
    <source>
        <dbReference type="Proteomes" id="UP000011713"/>
    </source>
</evidence>
<dbReference type="InParanoid" id="M4C3E1"/>
<reference evidence="1" key="2">
    <citation type="submission" date="2015-06" db="UniProtKB">
        <authorList>
            <consortium name="EnsemblProtists"/>
        </authorList>
    </citation>
    <scope>IDENTIFICATION</scope>
    <source>
        <strain evidence="1">Emoy2</strain>
    </source>
</reference>
<dbReference type="VEuPathDB" id="FungiDB:HpaG813608"/>
<dbReference type="EnsemblProtists" id="HpaT813608">
    <property type="protein sequence ID" value="HpaP813608"/>
    <property type="gene ID" value="HpaG813608"/>
</dbReference>
<accession>M4C3E1</accession>
<name>M4C3E1_HYAAE</name>
<dbReference type="HOGENOM" id="CLU_2872409_0_0_1"/>
<proteinExistence type="predicted"/>